<keyword evidence="2" id="KW-1185">Reference proteome</keyword>
<comment type="caution">
    <text evidence="1">The sequence shown here is derived from an EMBL/GenBank/DDBJ whole genome shotgun (WGS) entry which is preliminary data.</text>
</comment>
<dbReference type="AlphaFoldDB" id="A0A4Y2IFI8"/>
<evidence type="ECO:0008006" key="3">
    <source>
        <dbReference type="Google" id="ProtNLM"/>
    </source>
</evidence>
<accession>A0A4Y2IFI8</accession>
<dbReference type="InterPro" id="IPR036865">
    <property type="entry name" value="CRAL-TRIO_dom_sf"/>
</dbReference>
<dbReference type="Proteomes" id="UP000499080">
    <property type="component" value="Unassembled WGS sequence"/>
</dbReference>
<dbReference type="OrthoDB" id="6423696at2759"/>
<name>A0A4Y2IFI8_ARAVE</name>
<protein>
    <recommendedName>
        <fullName evidence="3">CRAL/TRIO N-terminal domain-containing protein</fullName>
    </recommendedName>
</protein>
<dbReference type="InterPro" id="IPR036273">
    <property type="entry name" value="CRAL/TRIO_N_dom_sf"/>
</dbReference>
<gene>
    <name evidence="1" type="ORF">AVEN_102288_1</name>
</gene>
<reference evidence="1 2" key="1">
    <citation type="journal article" date="2019" name="Sci. Rep.">
        <title>Orb-weaving spider Araneus ventricosus genome elucidates the spidroin gene catalogue.</title>
        <authorList>
            <person name="Kono N."/>
            <person name="Nakamura H."/>
            <person name="Ohtoshi R."/>
            <person name="Moran D.A.P."/>
            <person name="Shinohara A."/>
            <person name="Yoshida Y."/>
            <person name="Fujiwara M."/>
            <person name="Mori M."/>
            <person name="Tomita M."/>
            <person name="Arakawa K."/>
        </authorList>
    </citation>
    <scope>NUCLEOTIDE SEQUENCE [LARGE SCALE GENOMIC DNA]</scope>
</reference>
<dbReference type="SUPFAM" id="SSF46938">
    <property type="entry name" value="CRAL/TRIO N-terminal domain"/>
    <property type="match status" value="1"/>
</dbReference>
<proteinExistence type="predicted"/>
<evidence type="ECO:0000313" key="2">
    <source>
        <dbReference type="Proteomes" id="UP000499080"/>
    </source>
</evidence>
<evidence type="ECO:0000313" key="1">
    <source>
        <dbReference type="EMBL" id="GBM76497.1"/>
    </source>
</evidence>
<dbReference type="Gene3D" id="3.40.525.10">
    <property type="entry name" value="CRAL-TRIO lipid binding domain"/>
    <property type="match status" value="1"/>
</dbReference>
<sequence length="125" mass="14549">MTLNISSEEQAVIEELKRRTIDCVTPKMLEDNYLFYRFAKAQNFNISEAELMLRKNAYWRKEFGVDTVLVDYTAPEDSSSFHSVICRNPPGTFKNSKGLIVLVDMKSYRPFERNSRFSLARFMGS</sequence>
<organism evidence="1 2">
    <name type="scientific">Araneus ventricosus</name>
    <name type="common">Orbweaver spider</name>
    <name type="synonym">Epeira ventricosa</name>
    <dbReference type="NCBI Taxonomy" id="182803"/>
    <lineage>
        <taxon>Eukaryota</taxon>
        <taxon>Metazoa</taxon>
        <taxon>Ecdysozoa</taxon>
        <taxon>Arthropoda</taxon>
        <taxon>Chelicerata</taxon>
        <taxon>Arachnida</taxon>
        <taxon>Araneae</taxon>
        <taxon>Araneomorphae</taxon>
        <taxon>Entelegynae</taxon>
        <taxon>Araneoidea</taxon>
        <taxon>Araneidae</taxon>
        <taxon>Araneus</taxon>
    </lineage>
</organism>
<dbReference type="EMBL" id="BGPR01002627">
    <property type="protein sequence ID" value="GBM76497.1"/>
    <property type="molecule type" value="Genomic_DNA"/>
</dbReference>